<evidence type="ECO:0000313" key="2">
    <source>
        <dbReference type="EMBL" id="DAE10123.1"/>
    </source>
</evidence>
<feature type="region of interest" description="Disordered" evidence="1">
    <location>
        <begin position="1"/>
        <end position="33"/>
    </location>
</feature>
<protein>
    <submittedName>
        <fullName evidence="2">Uncharacterized protein</fullName>
    </submittedName>
</protein>
<accession>A0A8S5PUD3</accession>
<name>A0A8S5PUD3_9CAUD</name>
<proteinExistence type="predicted"/>
<organism evidence="2">
    <name type="scientific">Siphoviridae sp. ctGuJ10</name>
    <dbReference type="NCBI Taxonomy" id="2825418"/>
    <lineage>
        <taxon>Viruses</taxon>
        <taxon>Duplodnaviria</taxon>
        <taxon>Heunggongvirae</taxon>
        <taxon>Uroviricota</taxon>
        <taxon>Caudoviricetes</taxon>
    </lineage>
</organism>
<sequence length="33" mass="4141">MEKRIKNSTSYKNKRDLQKYKKRLQKQLKKENS</sequence>
<dbReference type="EMBL" id="BK015503">
    <property type="protein sequence ID" value="DAE10123.1"/>
    <property type="molecule type" value="Genomic_DNA"/>
</dbReference>
<evidence type="ECO:0000256" key="1">
    <source>
        <dbReference type="SAM" id="MobiDB-lite"/>
    </source>
</evidence>
<reference evidence="2" key="1">
    <citation type="journal article" date="2021" name="Proc. Natl. Acad. Sci. U.S.A.">
        <title>A Catalog of Tens of Thousands of Viruses from Human Metagenomes Reveals Hidden Associations with Chronic Diseases.</title>
        <authorList>
            <person name="Tisza M.J."/>
            <person name="Buck C.B."/>
        </authorList>
    </citation>
    <scope>NUCLEOTIDE SEQUENCE</scope>
    <source>
        <strain evidence="2">CtGuJ10</strain>
    </source>
</reference>